<evidence type="ECO:0000313" key="1">
    <source>
        <dbReference type="EMBL" id="KAK7083177.1"/>
    </source>
</evidence>
<keyword evidence="2" id="KW-1185">Reference proteome</keyword>
<accession>A0AAN8XGX4</accession>
<protein>
    <recommendedName>
        <fullName evidence="3">Peptidase A2 domain-containing protein</fullName>
    </recommendedName>
</protein>
<dbReference type="Proteomes" id="UP001381693">
    <property type="component" value="Unassembled WGS sequence"/>
</dbReference>
<reference evidence="1 2" key="1">
    <citation type="submission" date="2023-11" db="EMBL/GenBank/DDBJ databases">
        <title>Halocaridina rubra genome assembly.</title>
        <authorList>
            <person name="Smith C."/>
        </authorList>
    </citation>
    <scope>NUCLEOTIDE SEQUENCE [LARGE SCALE GENOMIC DNA]</scope>
    <source>
        <strain evidence="1">EP-1</strain>
        <tissue evidence="1">Whole</tissue>
    </source>
</reference>
<gene>
    <name evidence="1" type="ORF">SK128_000712</name>
</gene>
<name>A0AAN8XGX4_HALRR</name>
<dbReference type="AlphaFoldDB" id="A0AAN8XGX4"/>
<proteinExistence type="predicted"/>
<evidence type="ECO:0008006" key="3">
    <source>
        <dbReference type="Google" id="ProtNLM"/>
    </source>
</evidence>
<organism evidence="1 2">
    <name type="scientific">Halocaridina rubra</name>
    <name type="common">Hawaiian red shrimp</name>
    <dbReference type="NCBI Taxonomy" id="373956"/>
    <lineage>
        <taxon>Eukaryota</taxon>
        <taxon>Metazoa</taxon>
        <taxon>Ecdysozoa</taxon>
        <taxon>Arthropoda</taxon>
        <taxon>Crustacea</taxon>
        <taxon>Multicrustacea</taxon>
        <taxon>Malacostraca</taxon>
        <taxon>Eumalacostraca</taxon>
        <taxon>Eucarida</taxon>
        <taxon>Decapoda</taxon>
        <taxon>Pleocyemata</taxon>
        <taxon>Caridea</taxon>
        <taxon>Atyoidea</taxon>
        <taxon>Atyidae</taxon>
        <taxon>Halocaridina</taxon>
    </lineage>
</organism>
<feature type="non-terminal residue" evidence="1">
    <location>
        <position position="170"/>
    </location>
</feature>
<comment type="caution">
    <text evidence="1">The sequence shown here is derived from an EMBL/GenBank/DDBJ whole genome shotgun (WGS) entry which is preliminary data.</text>
</comment>
<sequence>MSSASTNRSPQLISVHLLHDDRTSRLQMLHDKGADVTITGICHLELLRIPRTRLQPLLVTTTLTADGSQMSFALGWFQATLKLGNKSCIAKIQVHEGIQTQLLSFGLCQELAIILPDILKLILAVPHVNRCSKLSLPTVTSLSAARDLFLCEFRDILVSRRTSRQLHSRK</sequence>
<evidence type="ECO:0000313" key="2">
    <source>
        <dbReference type="Proteomes" id="UP001381693"/>
    </source>
</evidence>
<dbReference type="EMBL" id="JAXCGZ010003793">
    <property type="protein sequence ID" value="KAK7083177.1"/>
    <property type="molecule type" value="Genomic_DNA"/>
</dbReference>